<dbReference type="GeneID" id="19240519"/>
<dbReference type="OrthoDB" id="2017974at2759"/>
<feature type="region of interest" description="Disordered" evidence="1">
    <location>
        <begin position="481"/>
        <end position="502"/>
    </location>
</feature>
<proteinExistence type="predicted"/>
<dbReference type="HOGENOM" id="CLU_387803_0_0_1"/>
<feature type="transmembrane region" description="Helical" evidence="2">
    <location>
        <begin position="37"/>
        <end position="56"/>
    </location>
</feature>
<evidence type="ECO:0000313" key="3">
    <source>
        <dbReference type="EMBL" id="ERF71699.1"/>
    </source>
</evidence>
<dbReference type="Proteomes" id="UP000019373">
    <property type="component" value="Unassembled WGS sequence"/>
</dbReference>
<feature type="transmembrane region" description="Helical" evidence="2">
    <location>
        <begin position="63"/>
        <end position="87"/>
    </location>
</feature>
<feature type="transmembrane region" description="Helical" evidence="2">
    <location>
        <begin position="93"/>
        <end position="113"/>
    </location>
</feature>
<evidence type="ECO:0000256" key="2">
    <source>
        <dbReference type="SAM" id="Phobius"/>
    </source>
</evidence>
<reference evidence="4" key="1">
    <citation type="journal article" date="2014" name="BMC Genomics">
        <title>Genome characteristics reveal the impact of lichenization on lichen-forming fungus Endocarpon pusillum Hedwig (Verrucariales, Ascomycota).</title>
        <authorList>
            <person name="Wang Y.-Y."/>
            <person name="Liu B."/>
            <person name="Zhang X.-Y."/>
            <person name="Zhou Q.-M."/>
            <person name="Zhang T."/>
            <person name="Li H."/>
            <person name="Yu Y.-F."/>
            <person name="Zhang X.-L."/>
            <person name="Hao X.-Y."/>
            <person name="Wang M."/>
            <person name="Wang L."/>
            <person name="Wei J.-C."/>
        </authorList>
    </citation>
    <scope>NUCLEOTIDE SEQUENCE [LARGE SCALE GENOMIC DNA]</scope>
    <source>
        <strain evidence="4">Z07020 / HMAS-L-300199</strain>
    </source>
</reference>
<evidence type="ECO:0000313" key="4">
    <source>
        <dbReference type="Proteomes" id="UP000019373"/>
    </source>
</evidence>
<keyword evidence="2" id="KW-1133">Transmembrane helix</keyword>
<dbReference type="eggNOG" id="ENOG502QRU3">
    <property type="taxonomic scope" value="Eukaryota"/>
</dbReference>
<sequence length="712" mass="80223">MPKKSAAKPHIPARHMSVKDQLPEPHQTPELVFFTNYLRNMLIYVVLGIVSGALDWNPNVVSILNVFATTLLAYLWSFTTGELAVALGHTLSWLWKASFVNFTEAIFSFLFVLKNNGIRTGVVSSESGSSRLAIHVRVRDRGTFWHPGAWPITQEQLVNKIKGIHKGLMLVPKKRTNLVQQHVMIMIKLSIEQWQQFGAIYRTFLDRHHDIFFAPQHALCSSLRQKLAIKHVMHVGMWPDGVHSFLLMESFRETWTELLEGLARCRMASEDKDLRDSETWLGVAKMWYNNAADKLPHVERILYRFAMLTRPETIQQLLRTLACVSVALFQSAREIAMLLFNLLREVKENTSQRYPLIVSTYVKSHTGLGEFVVALLENAVGILFIVPSTLRHIEAYVPWARLMCLLNTLGNPGRAKRQAALFPPTERGTIRQVPKHFVMRGLIYSPSHYSVVQPGQSLVNVHGTSCEPAITRCQENESSVPIKNSTAHAEHGGSKQGGFTEPATISRRSCNRTLTLGKVLRAFSQLAPTYLILCQIPIVLAQQDHDISYIPTHLGWIATLFLASAAGIIAQKTKDKPSHTLGWSSWMFCVIAFVWDQLDSATRFIAVAIGLSPLLAVGMSQTWKRWRENDSYEQGKHTYSNTGSVNHILEAGDNPTQYVDGYDGYFWTDKSCPGAELIGDPKNSVEESSPPDYYEDRDSSPEPWNGTEGFQL</sequence>
<keyword evidence="2" id="KW-0812">Transmembrane</keyword>
<name>U1HRF5_ENDPU</name>
<accession>U1HRF5</accession>
<feature type="region of interest" description="Disordered" evidence="1">
    <location>
        <begin position="676"/>
        <end position="712"/>
    </location>
</feature>
<keyword evidence="4" id="KW-1185">Reference proteome</keyword>
<organism evidence="3 4">
    <name type="scientific">Endocarpon pusillum (strain Z07020 / HMAS-L-300199)</name>
    <name type="common">Lichen-forming fungus</name>
    <dbReference type="NCBI Taxonomy" id="1263415"/>
    <lineage>
        <taxon>Eukaryota</taxon>
        <taxon>Fungi</taxon>
        <taxon>Dikarya</taxon>
        <taxon>Ascomycota</taxon>
        <taxon>Pezizomycotina</taxon>
        <taxon>Eurotiomycetes</taxon>
        <taxon>Chaetothyriomycetidae</taxon>
        <taxon>Verrucariales</taxon>
        <taxon>Verrucariaceae</taxon>
        <taxon>Endocarpon</taxon>
    </lineage>
</organism>
<keyword evidence="2" id="KW-0472">Membrane</keyword>
<dbReference type="AlphaFoldDB" id="U1HRF5"/>
<protein>
    <submittedName>
        <fullName evidence="3">Uncharacterized protein</fullName>
    </submittedName>
</protein>
<feature type="transmembrane region" description="Helical" evidence="2">
    <location>
        <begin position="547"/>
        <end position="569"/>
    </location>
</feature>
<feature type="transmembrane region" description="Helical" evidence="2">
    <location>
        <begin position="581"/>
        <end position="598"/>
    </location>
</feature>
<dbReference type="EMBL" id="KE721194">
    <property type="protein sequence ID" value="ERF71699.1"/>
    <property type="molecule type" value="Genomic_DNA"/>
</dbReference>
<feature type="transmembrane region" description="Helical" evidence="2">
    <location>
        <begin position="522"/>
        <end position="541"/>
    </location>
</feature>
<evidence type="ECO:0000256" key="1">
    <source>
        <dbReference type="SAM" id="MobiDB-lite"/>
    </source>
</evidence>
<dbReference type="RefSeq" id="XP_007802621.1">
    <property type="nucleotide sequence ID" value="XM_007804430.1"/>
</dbReference>
<feature type="transmembrane region" description="Helical" evidence="2">
    <location>
        <begin position="604"/>
        <end position="623"/>
    </location>
</feature>
<gene>
    <name evidence="3" type="ORF">EPUS_05571</name>
</gene>